<evidence type="ECO:0000256" key="1">
    <source>
        <dbReference type="SAM" id="Phobius"/>
    </source>
</evidence>
<accession>A0A1F5V2G6</accession>
<sequence>MTFLRKAASGGQQTQKVEQTQSKIDLVLNKGDELLMAPCRGVLSLVLGILLLLGIGVGTIERVDALPPSCTPVESAPPKIHIVTPRNGDIYVLHQPVLASWTVADPAPSSGLEAVAATAPDDSPLDTNKTGYKTFTVSAVDNCDNAASEVVHYWVVYRAQAQEPLPQTAFGEGSSPQLEALTGQLIPFSFSITDFLGTVVPNAVGTLSVIDPQTREIVSIDQGIIGVFRYDAGANLYRYSLDTSTLAVGNYEIFVQFNDARTLYRILLKLNA</sequence>
<keyword evidence="1" id="KW-1133">Transmembrane helix</keyword>
<evidence type="ECO:0008006" key="4">
    <source>
        <dbReference type="Google" id="ProtNLM"/>
    </source>
</evidence>
<keyword evidence="1" id="KW-0812">Transmembrane</keyword>
<comment type="caution">
    <text evidence="2">The sequence shown here is derived from an EMBL/GenBank/DDBJ whole genome shotgun (WGS) entry which is preliminary data.</text>
</comment>
<dbReference type="AlphaFoldDB" id="A0A1F5V2G6"/>
<protein>
    <recommendedName>
        <fullName evidence="4">HYR domain-containing protein</fullName>
    </recommendedName>
</protein>
<name>A0A1F5V2G6_FRAXR</name>
<reference evidence="2 3" key="1">
    <citation type="journal article" date="2016" name="Nat. Commun.">
        <title>Thousands of microbial genomes shed light on interconnected biogeochemical processes in an aquifer system.</title>
        <authorList>
            <person name="Anantharaman K."/>
            <person name="Brown C.T."/>
            <person name="Hug L.A."/>
            <person name="Sharon I."/>
            <person name="Castelle C.J."/>
            <person name="Probst A.J."/>
            <person name="Thomas B.C."/>
            <person name="Singh A."/>
            <person name="Wilkins M.J."/>
            <person name="Karaoz U."/>
            <person name="Brodie E.L."/>
            <person name="Williams K.H."/>
            <person name="Hubbard S.S."/>
            <person name="Banfield J.F."/>
        </authorList>
    </citation>
    <scope>NUCLEOTIDE SEQUENCE [LARGE SCALE GENOMIC DNA]</scope>
    <source>
        <strain evidence="3">RBG_16_55_9</strain>
    </source>
</reference>
<keyword evidence="1" id="KW-0472">Membrane</keyword>
<evidence type="ECO:0000313" key="2">
    <source>
        <dbReference type="EMBL" id="OGF57585.1"/>
    </source>
</evidence>
<dbReference type="EMBL" id="MFGX01000009">
    <property type="protein sequence ID" value="OGF57585.1"/>
    <property type="molecule type" value="Genomic_DNA"/>
</dbReference>
<dbReference type="Proteomes" id="UP000179157">
    <property type="component" value="Unassembled WGS sequence"/>
</dbReference>
<evidence type="ECO:0000313" key="3">
    <source>
        <dbReference type="Proteomes" id="UP000179157"/>
    </source>
</evidence>
<gene>
    <name evidence="2" type="ORF">A2Z21_06110</name>
</gene>
<proteinExistence type="predicted"/>
<organism evidence="2 3">
    <name type="scientific">Fraserbacteria sp. (strain RBG_16_55_9)</name>
    <dbReference type="NCBI Taxonomy" id="1817864"/>
    <lineage>
        <taxon>Bacteria</taxon>
        <taxon>Candidatus Fraseribacteriota</taxon>
    </lineage>
</organism>
<feature type="transmembrane region" description="Helical" evidence="1">
    <location>
        <begin position="42"/>
        <end position="60"/>
    </location>
</feature>